<name>A0AA47A9M7_RHORH</name>
<proteinExistence type="predicted"/>
<feature type="compositionally biased region" description="Basic and acidic residues" evidence="2">
    <location>
        <begin position="403"/>
        <end position="415"/>
    </location>
</feature>
<reference evidence="3 4" key="1">
    <citation type="journal article" date="2021" name="Front. Microbiol.">
        <title>Bacterial Transformation of Aromatic Monomers in Softwood Black Liquor.</title>
        <authorList>
            <person name="Navas L.E."/>
            <person name="Dexter G."/>
            <person name="Liu J."/>
            <person name="Levy-Booth D."/>
            <person name="Cho M."/>
            <person name="Jang S.K."/>
            <person name="Mansfield S.D."/>
            <person name="Renneckar S."/>
            <person name="Mohn W.W."/>
            <person name="Eltis L.D."/>
        </authorList>
    </citation>
    <scope>NUCLEOTIDE SEQUENCE [LARGE SCALE GENOMIC DNA]</scope>
    <source>
        <strain evidence="3 4">GD02</strain>
    </source>
</reference>
<sequence length="1315" mass="138186">MAESFNAGSAYATIHPQLAKNWRQDLKAQVEDPKNDPKATVTVAPKLGLSQKFQQELRARMAKMSAHVIVEPKLGSTTTFKAELRTAVSKLSTTVKVDPKLGSTAELKRQLRTATANMPALKVGVDLDFTQARHQLAAFRAATPDLNLNLNLDTTAASAHMAALIAQAMALRGALNGINIPGGGGMGGMARSAGSIAGPAAAAAASLAALGAVNLIPLVAQLAQAAGVLALIPAGAAAAGASLATIAIGSTGIMDAFHAAGQAATSSGQAATSSAKQQRAAARQVEDAERAVADARENATWTAKDGARQIASAERQVQDAQKRSLDAQEDLTRARKDAQQQIEDLNFALRGSAIDEEDALIAVERARERLRDLGKDGQPVSTLDVREAQNGVQSALRRVDEVRKRNSDLREETDAANRAGVEGAQQVVDAREAAQEAAQGEIDAMVGLSETHAQVARNNAQAQRQVEDALRRVADAQESQAEAMTASAGGVDKFAEAMAKLSPNAQDFVTKVREMGDAWTEVRKQIQDSLFAGLGTAFQQLGDSYLPKLRIGLGGIATEINGGLKRAIEDLNSESAKLAWSTIFENTRRSIGPLIDGISSLMGAFTNIASVGSEFLPGITQGFADIMARFEEWSGSEEGSNWLRAFIQDSMDALQQVWDLVVALGRVIGSLFSQTEDQGGSMMQSMTDQLNRLADWMGSEEGRTAISEFFSDMRDTLNSILEVARLLGGAIGWVSDFLNTIGASDATAALGNDLRDIQEEIQIWQDRWNGFSEWWRTFWGGLEDRMFQFGESVRAKISDAWTAVQTKTSDAWNGVMSIFDSAKTKINDATGYISGLFDGMGSSIKSVWDGVVRNVKDAVRRIGELLQKVPTKIGPITVPGGQGARELGDRLVGWAQANAAGGLITGPGTGTSDSILSWLSNGEYVVKASQVAKPGVRTILEALNDGWVPDLSYMRSMLPAFATGGYVGEAGDRALSFARSKAGLPYVYGGAGGDSWDCSGYMSGIHNALTGQSIRYVTGSDFAALGYEPGFDPNGFSIGTDGGVGTGGHMAGTLFGINVESDGSNGVQFGGGADGALNFPMVWHLPRHLWNPPSMDDPYSESIQGLDYGNDGASGLDYSGGGSTPAAPQFSTTPPPTTSYNGPSNTSTTTANPPAAGKLSPAHDPQQVFRASADTFRGKLPGIAQQMIGGWLPDGLLSPGGLVGGLMSAGQELFNWYRNQAAGGANVAGGGVGGFDPGSVISGFLGGTGPQPIPAPYKAAPLSAVDQFVKNAPAPAAAGVSAGGDTYQFHVTNIDEAFRKYQQMQARKAAGFMSR</sequence>
<dbReference type="Gene3D" id="1.20.120.20">
    <property type="entry name" value="Apolipoprotein"/>
    <property type="match status" value="1"/>
</dbReference>
<feature type="compositionally biased region" description="Low complexity" evidence="2">
    <location>
        <begin position="1124"/>
        <end position="1157"/>
    </location>
</feature>
<feature type="region of interest" description="Disordered" evidence="2">
    <location>
        <begin position="1100"/>
        <end position="1163"/>
    </location>
</feature>
<keyword evidence="1" id="KW-0175">Coiled coil</keyword>
<dbReference type="EMBL" id="CP083974">
    <property type="protein sequence ID" value="UZF43193.1"/>
    <property type="molecule type" value="Genomic_DNA"/>
</dbReference>
<feature type="region of interest" description="Disordered" evidence="2">
    <location>
        <begin position="403"/>
        <end position="423"/>
    </location>
</feature>
<organism evidence="3 4">
    <name type="scientific">Rhodococcus rhodochrous</name>
    <dbReference type="NCBI Taxonomy" id="1829"/>
    <lineage>
        <taxon>Bacteria</taxon>
        <taxon>Bacillati</taxon>
        <taxon>Actinomycetota</taxon>
        <taxon>Actinomycetes</taxon>
        <taxon>Mycobacteriales</taxon>
        <taxon>Nocardiaceae</taxon>
        <taxon>Rhodococcus</taxon>
    </lineage>
</organism>
<dbReference type="SUPFAM" id="SSF54001">
    <property type="entry name" value="Cysteine proteinases"/>
    <property type="match status" value="1"/>
</dbReference>
<evidence type="ECO:0000256" key="2">
    <source>
        <dbReference type="SAM" id="MobiDB-lite"/>
    </source>
</evidence>
<dbReference type="InterPro" id="IPR038765">
    <property type="entry name" value="Papain-like_cys_pep_sf"/>
</dbReference>
<evidence type="ECO:0000256" key="1">
    <source>
        <dbReference type="SAM" id="Coils"/>
    </source>
</evidence>
<dbReference type="RefSeq" id="WP_229582065.1">
    <property type="nucleotide sequence ID" value="NZ_CP083974.1"/>
</dbReference>
<feature type="coiled-coil region" evidence="1">
    <location>
        <begin position="452"/>
        <end position="479"/>
    </location>
</feature>
<accession>A0AA47A9M7</accession>
<protein>
    <submittedName>
        <fullName evidence="3">Uncharacterized protein</fullName>
    </submittedName>
</protein>
<evidence type="ECO:0000313" key="3">
    <source>
        <dbReference type="EMBL" id="UZF43193.1"/>
    </source>
</evidence>
<evidence type="ECO:0000313" key="4">
    <source>
        <dbReference type="Proteomes" id="UP001162740"/>
    </source>
</evidence>
<dbReference type="Gene3D" id="3.90.1720.10">
    <property type="entry name" value="endopeptidase domain like (from Nostoc punctiforme)"/>
    <property type="match status" value="1"/>
</dbReference>
<feature type="coiled-coil region" evidence="1">
    <location>
        <begin position="278"/>
        <end position="348"/>
    </location>
</feature>
<dbReference type="Proteomes" id="UP001162740">
    <property type="component" value="Chromosome"/>
</dbReference>
<gene>
    <name evidence="3" type="ORF">KUM34_014865</name>
</gene>